<evidence type="ECO:0000313" key="2">
    <source>
        <dbReference type="EMBL" id="RAI92087.1"/>
    </source>
</evidence>
<reference evidence="2 3" key="1">
    <citation type="submission" date="2018-06" db="EMBL/GenBank/DDBJ databases">
        <title>Genomic Encyclopedia of Archaeal and Bacterial Type Strains, Phase II (KMG-II): from individual species to whole genera.</title>
        <authorList>
            <person name="Goeker M."/>
        </authorList>
    </citation>
    <scope>NUCLEOTIDE SEQUENCE [LARGE SCALE GENOMIC DNA]</scope>
    <source>
        <strain evidence="2 3">DSM 23446</strain>
    </source>
</reference>
<protein>
    <recommendedName>
        <fullName evidence="4">Phosphate/sulfate permease</fullName>
    </recommendedName>
</protein>
<feature type="transmembrane region" description="Helical" evidence="1">
    <location>
        <begin position="193"/>
        <end position="215"/>
    </location>
</feature>
<proteinExistence type="predicted"/>
<gene>
    <name evidence="2" type="ORF">LV83_01315</name>
</gene>
<feature type="transmembrane region" description="Helical" evidence="1">
    <location>
        <begin position="81"/>
        <end position="108"/>
    </location>
</feature>
<dbReference type="RefSeq" id="WP_111610729.1">
    <property type="nucleotide sequence ID" value="NZ_QLLK01000003.1"/>
</dbReference>
<feature type="transmembrane region" description="Helical" evidence="1">
    <location>
        <begin position="302"/>
        <end position="320"/>
    </location>
</feature>
<dbReference type="AlphaFoldDB" id="A0A327PKJ4"/>
<organism evidence="2 3">
    <name type="scientific">Algoriphagus yeomjeoni</name>
    <dbReference type="NCBI Taxonomy" id="291403"/>
    <lineage>
        <taxon>Bacteria</taxon>
        <taxon>Pseudomonadati</taxon>
        <taxon>Bacteroidota</taxon>
        <taxon>Cytophagia</taxon>
        <taxon>Cytophagales</taxon>
        <taxon>Cyclobacteriaceae</taxon>
        <taxon>Algoriphagus</taxon>
    </lineage>
</organism>
<keyword evidence="1" id="KW-1133">Transmembrane helix</keyword>
<evidence type="ECO:0000256" key="1">
    <source>
        <dbReference type="SAM" id="Phobius"/>
    </source>
</evidence>
<dbReference type="Proteomes" id="UP000249610">
    <property type="component" value="Unassembled WGS sequence"/>
</dbReference>
<dbReference type="EMBL" id="QLLK01000003">
    <property type="protein sequence ID" value="RAI92087.1"/>
    <property type="molecule type" value="Genomic_DNA"/>
</dbReference>
<keyword evidence="1" id="KW-0472">Membrane</keyword>
<keyword evidence="3" id="KW-1185">Reference proteome</keyword>
<comment type="caution">
    <text evidence="2">The sequence shown here is derived from an EMBL/GenBank/DDBJ whole genome shotgun (WGS) entry which is preliminary data.</text>
</comment>
<dbReference type="OrthoDB" id="246859at2"/>
<evidence type="ECO:0008006" key="4">
    <source>
        <dbReference type="Google" id="ProtNLM"/>
    </source>
</evidence>
<evidence type="ECO:0000313" key="3">
    <source>
        <dbReference type="Proteomes" id="UP000249610"/>
    </source>
</evidence>
<keyword evidence="1" id="KW-0812">Transmembrane</keyword>
<feature type="transmembrane region" description="Helical" evidence="1">
    <location>
        <begin position="235"/>
        <end position="252"/>
    </location>
</feature>
<accession>A0A327PKJ4</accession>
<name>A0A327PKJ4_9BACT</name>
<feature type="transmembrane region" description="Helical" evidence="1">
    <location>
        <begin position="120"/>
        <end position="142"/>
    </location>
</feature>
<feature type="transmembrane region" description="Helical" evidence="1">
    <location>
        <begin position="40"/>
        <end position="60"/>
    </location>
</feature>
<sequence length="322" mass="36652">MQLHQIIPLVAFILATYSVIGNDVIQTLGTFLTSNHKKKWWILWLYAAGILTLVIVYGWIVNQGDVSYGRLDMIPLPEKMAFWYIIPPLVLIILTRFGLPVSTTFMILSVFSSQAVIEKMILKSILGYAVAFVFAFGIYLLIAKKFESKESISRAEKEKSKKGWLVAQWLSTGLLWSQWLVQDFANLYVYLPRQLTLTELLISLFIILVLMALLFKSRGGKIQEIVHSKANTQHIRSATFIDLTYAIVLFLFTELSNVPMSTTWVFIGILAGREIAISYRLNKNEIGKSRKQIFRDLYKVNIGLIVSILLAYAVGMLNLMEV</sequence>
<feature type="transmembrane region" description="Helical" evidence="1">
    <location>
        <begin position="163"/>
        <end position="181"/>
    </location>
</feature>
<feature type="transmembrane region" description="Helical" evidence="1">
    <location>
        <begin position="264"/>
        <end position="281"/>
    </location>
</feature>